<dbReference type="PRINTS" id="PR00111">
    <property type="entry name" value="ABHYDROLASE"/>
</dbReference>
<dbReference type="InterPro" id="IPR000073">
    <property type="entry name" value="AB_hydrolase_1"/>
</dbReference>
<reference evidence="4 5" key="1">
    <citation type="submission" date="2018-08" db="EMBL/GenBank/DDBJ databases">
        <title>Bacillus chawlae sp. nov., Bacillus glennii sp. nov., and Bacillus saganii sp. nov. Isolated from the Vehicle Assembly Building at Kennedy Space Center where the Viking Spacecraft were Assembled.</title>
        <authorList>
            <person name="Seuylemezian A."/>
            <person name="Vaishampayan P."/>
        </authorList>
    </citation>
    <scope>NUCLEOTIDE SEQUENCE [LARGE SCALE GENOMIC DNA]</scope>
    <source>
        <strain evidence="4 5">V44-8</strain>
    </source>
</reference>
<dbReference type="InterPro" id="IPR029058">
    <property type="entry name" value="AB_hydrolase_fold"/>
</dbReference>
<dbReference type="GO" id="GO:0006508">
    <property type="term" value="P:proteolysis"/>
    <property type="evidence" value="ECO:0007669"/>
    <property type="project" value="InterPro"/>
</dbReference>
<proteinExistence type="inferred from homology"/>
<dbReference type="Pfam" id="PF00561">
    <property type="entry name" value="Abhydrolase_1"/>
    <property type="match status" value="1"/>
</dbReference>
<dbReference type="InterPro" id="IPR002410">
    <property type="entry name" value="Peptidase_S33"/>
</dbReference>
<sequence>MLTEINGSKLYYEVHGKEDGEPIFFIHGAPGIGDCRADIVSFSSLGEEYKLVFIDMRGSGRSEEKPPFTHEQWTADIDALRQYLNLNQITIMGHSYGGFLTLEYLLRYQENVKRAILVDTAANSKTVNQSVDRALESDLPIDREKVIRLFAGQASSNEEMKEVFGSILPLYSVEYDEKLAKQGLELIFYHYQTHNYAFHENQPNYDVTGRLNEIKVPVLITVGRHDWITPVASSEELNKGINGSRLAIFENSGHSPHQEENAEFVKVVREFLAQ</sequence>
<evidence type="ECO:0000259" key="3">
    <source>
        <dbReference type="Pfam" id="PF00561"/>
    </source>
</evidence>
<evidence type="ECO:0000256" key="2">
    <source>
        <dbReference type="ARBA" id="ARBA00022801"/>
    </source>
</evidence>
<dbReference type="EMBL" id="QVTD01000003">
    <property type="protein sequence ID" value="RFU65057.1"/>
    <property type="molecule type" value="Genomic_DNA"/>
</dbReference>
<evidence type="ECO:0000313" key="4">
    <source>
        <dbReference type="EMBL" id="RFU65057.1"/>
    </source>
</evidence>
<dbReference type="PANTHER" id="PTHR43798">
    <property type="entry name" value="MONOACYLGLYCEROL LIPASE"/>
    <property type="match status" value="1"/>
</dbReference>
<comment type="caution">
    <text evidence="4">The sequence shown here is derived from an EMBL/GenBank/DDBJ whole genome shotgun (WGS) entry which is preliminary data.</text>
</comment>
<dbReference type="OrthoDB" id="53505at2"/>
<organism evidence="4 5">
    <name type="scientific">Peribacillus glennii</name>
    <dbReference type="NCBI Taxonomy" id="2303991"/>
    <lineage>
        <taxon>Bacteria</taxon>
        <taxon>Bacillati</taxon>
        <taxon>Bacillota</taxon>
        <taxon>Bacilli</taxon>
        <taxon>Bacillales</taxon>
        <taxon>Bacillaceae</taxon>
        <taxon>Peribacillus</taxon>
    </lineage>
</organism>
<feature type="domain" description="AB hydrolase-1" evidence="3">
    <location>
        <begin position="22"/>
        <end position="258"/>
    </location>
</feature>
<dbReference type="PRINTS" id="PR00793">
    <property type="entry name" value="PROAMNOPTASE"/>
</dbReference>
<dbReference type="Proteomes" id="UP000262939">
    <property type="component" value="Unassembled WGS sequence"/>
</dbReference>
<dbReference type="AlphaFoldDB" id="A0A372LFM6"/>
<dbReference type="SUPFAM" id="SSF53474">
    <property type="entry name" value="alpha/beta-Hydrolases"/>
    <property type="match status" value="1"/>
</dbReference>
<keyword evidence="2 4" id="KW-0378">Hydrolase</keyword>
<evidence type="ECO:0000313" key="5">
    <source>
        <dbReference type="Proteomes" id="UP000262939"/>
    </source>
</evidence>
<dbReference type="PANTHER" id="PTHR43798:SF33">
    <property type="entry name" value="HYDROLASE, PUTATIVE (AFU_ORTHOLOGUE AFUA_2G14860)-RELATED"/>
    <property type="match status" value="1"/>
</dbReference>
<gene>
    <name evidence="4" type="ORF">D0466_03850</name>
</gene>
<keyword evidence="5" id="KW-1185">Reference proteome</keyword>
<protein>
    <submittedName>
        <fullName evidence="4">Alpha/beta hydrolase</fullName>
    </submittedName>
</protein>
<comment type="similarity">
    <text evidence="1">Belongs to the peptidase S33 family.</text>
</comment>
<evidence type="ECO:0000256" key="1">
    <source>
        <dbReference type="ARBA" id="ARBA00010088"/>
    </source>
</evidence>
<dbReference type="InterPro" id="IPR050266">
    <property type="entry name" value="AB_hydrolase_sf"/>
</dbReference>
<accession>A0A372LFM6</accession>
<dbReference type="GO" id="GO:0016020">
    <property type="term" value="C:membrane"/>
    <property type="evidence" value="ECO:0007669"/>
    <property type="project" value="TreeGrafter"/>
</dbReference>
<dbReference type="GO" id="GO:0004177">
    <property type="term" value="F:aminopeptidase activity"/>
    <property type="evidence" value="ECO:0007669"/>
    <property type="project" value="UniProtKB-EC"/>
</dbReference>
<dbReference type="Gene3D" id="3.40.50.1820">
    <property type="entry name" value="alpha/beta hydrolase"/>
    <property type="match status" value="1"/>
</dbReference>
<name>A0A372LFM6_9BACI</name>